<evidence type="ECO:0000256" key="2">
    <source>
        <dbReference type="SAM" id="Phobius"/>
    </source>
</evidence>
<proteinExistence type="predicted"/>
<evidence type="ECO:0000313" key="3">
    <source>
        <dbReference type="EMBL" id="KAG8224846.1"/>
    </source>
</evidence>
<sequence>MRPRTIRGYEVGEEMVAKDNSGGRRSSKMGKCALALGPAIGLVVLLVLMLETDGATAMGRSGRGSGGSSSELERKRISLTATDRYIQRQWQLQQQQKEKALMKMGAAGQANSKKGLSPSYEDLRNVMPFEPVEFSSANVSRAYRASSKFDPRGMGHLYLVTNLFMDHIQREEPYPDGKCPESDPRVGEPGREAARAIFISRADREGIRAVGFGRILFSRASRVSMNECWDGSIMLGSGRIDIMLRESFIAARHQLSFSRRSWLGAVEPEAICPPTQNDPENTHKKHRKL</sequence>
<dbReference type="EMBL" id="KZ308213">
    <property type="protein sequence ID" value="KAG8224846.1"/>
    <property type="molecule type" value="Genomic_DNA"/>
</dbReference>
<organism evidence="3 4">
    <name type="scientific">Ladona fulva</name>
    <name type="common">Scarce chaser dragonfly</name>
    <name type="synonym">Libellula fulva</name>
    <dbReference type="NCBI Taxonomy" id="123851"/>
    <lineage>
        <taxon>Eukaryota</taxon>
        <taxon>Metazoa</taxon>
        <taxon>Ecdysozoa</taxon>
        <taxon>Arthropoda</taxon>
        <taxon>Hexapoda</taxon>
        <taxon>Insecta</taxon>
        <taxon>Pterygota</taxon>
        <taxon>Palaeoptera</taxon>
        <taxon>Odonata</taxon>
        <taxon>Epiprocta</taxon>
        <taxon>Anisoptera</taxon>
        <taxon>Libelluloidea</taxon>
        <taxon>Libellulidae</taxon>
        <taxon>Ladona</taxon>
    </lineage>
</organism>
<keyword evidence="4" id="KW-1185">Reference proteome</keyword>
<name>A0A8K0JYZ8_LADFU</name>
<dbReference type="OrthoDB" id="6229420at2759"/>
<keyword evidence="2" id="KW-0812">Transmembrane</keyword>
<protein>
    <submittedName>
        <fullName evidence="3">Uncharacterized protein</fullName>
    </submittedName>
</protein>
<evidence type="ECO:0000313" key="4">
    <source>
        <dbReference type="Proteomes" id="UP000792457"/>
    </source>
</evidence>
<keyword evidence="2" id="KW-0472">Membrane</keyword>
<accession>A0A8K0JYZ8</accession>
<feature type="region of interest" description="Disordered" evidence="1">
    <location>
        <begin position="270"/>
        <end position="289"/>
    </location>
</feature>
<comment type="caution">
    <text evidence="3">The sequence shown here is derived from an EMBL/GenBank/DDBJ whole genome shotgun (WGS) entry which is preliminary data.</text>
</comment>
<feature type="transmembrane region" description="Helical" evidence="2">
    <location>
        <begin position="32"/>
        <end position="50"/>
    </location>
</feature>
<evidence type="ECO:0000256" key="1">
    <source>
        <dbReference type="SAM" id="MobiDB-lite"/>
    </source>
</evidence>
<dbReference type="AlphaFoldDB" id="A0A8K0JYZ8"/>
<gene>
    <name evidence="3" type="ORF">J437_LFUL005449</name>
</gene>
<dbReference type="Proteomes" id="UP000792457">
    <property type="component" value="Unassembled WGS sequence"/>
</dbReference>
<reference evidence="3" key="2">
    <citation type="submission" date="2017-10" db="EMBL/GenBank/DDBJ databases">
        <title>Ladona fulva Genome sequencing and assembly.</title>
        <authorList>
            <person name="Murali S."/>
            <person name="Richards S."/>
            <person name="Bandaranaike D."/>
            <person name="Bellair M."/>
            <person name="Blankenburg K."/>
            <person name="Chao H."/>
            <person name="Dinh H."/>
            <person name="Doddapaneni H."/>
            <person name="Dugan-Rocha S."/>
            <person name="Elkadiri S."/>
            <person name="Gnanaolivu R."/>
            <person name="Hernandez B."/>
            <person name="Skinner E."/>
            <person name="Javaid M."/>
            <person name="Lee S."/>
            <person name="Li M."/>
            <person name="Ming W."/>
            <person name="Munidasa M."/>
            <person name="Muniz J."/>
            <person name="Nguyen L."/>
            <person name="Hughes D."/>
            <person name="Osuji N."/>
            <person name="Pu L.-L."/>
            <person name="Puazo M."/>
            <person name="Qu C."/>
            <person name="Quiroz J."/>
            <person name="Raj R."/>
            <person name="Weissenberger G."/>
            <person name="Xin Y."/>
            <person name="Zou X."/>
            <person name="Han Y."/>
            <person name="Worley K."/>
            <person name="Muzny D."/>
            <person name="Gibbs R."/>
        </authorList>
    </citation>
    <scope>NUCLEOTIDE SEQUENCE</scope>
    <source>
        <strain evidence="3">Sampled in the wild</strain>
    </source>
</reference>
<reference evidence="3" key="1">
    <citation type="submission" date="2013-04" db="EMBL/GenBank/DDBJ databases">
        <authorList>
            <person name="Qu J."/>
            <person name="Murali S.C."/>
            <person name="Bandaranaike D."/>
            <person name="Bellair M."/>
            <person name="Blankenburg K."/>
            <person name="Chao H."/>
            <person name="Dinh H."/>
            <person name="Doddapaneni H."/>
            <person name="Downs B."/>
            <person name="Dugan-Rocha S."/>
            <person name="Elkadiri S."/>
            <person name="Gnanaolivu R.D."/>
            <person name="Hernandez B."/>
            <person name="Javaid M."/>
            <person name="Jayaseelan J.C."/>
            <person name="Lee S."/>
            <person name="Li M."/>
            <person name="Ming W."/>
            <person name="Munidasa M."/>
            <person name="Muniz J."/>
            <person name="Nguyen L."/>
            <person name="Ongeri F."/>
            <person name="Osuji N."/>
            <person name="Pu L.-L."/>
            <person name="Puazo M."/>
            <person name="Qu C."/>
            <person name="Quiroz J."/>
            <person name="Raj R."/>
            <person name="Weissenberger G."/>
            <person name="Xin Y."/>
            <person name="Zou X."/>
            <person name="Han Y."/>
            <person name="Richards S."/>
            <person name="Worley K."/>
            <person name="Muzny D."/>
            <person name="Gibbs R."/>
        </authorList>
    </citation>
    <scope>NUCLEOTIDE SEQUENCE</scope>
    <source>
        <strain evidence="3">Sampled in the wild</strain>
    </source>
</reference>
<keyword evidence="2" id="KW-1133">Transmembrane helix</keyword>